<reference evidence="12 13" key="1">
    <citation type="submission" date="2019-10" db="EMBL/GenBank/DDBJ databases">
        <title>Genomic and transcriptomic insights into the perfect genentic adaptation of a filamentous nitrogen-fixing cyanobacterium to rice fields.</title>
        <authorList>
            <person name="Chen Z."/>
        </authorList>
    </citation>
    <scope>NUCLEOTIDE SEQUENCE [LARGE SCALE GENOMIC DNA]</scope>
    <source>
        <strain evidence="12">CCNUC1</strain>
    </source>
</reference>
<dbReference type="SMART" id="SM00986">
    <property type="entry name" value="UDG"/>
    <property type="match status" value="1"/>
</dbReference>
<dbReference type="InterPro" id="IPR018085">
    <property type="entry name" value="Ura-DNA_Glyclase_AS"/>
</dbReference>
<dbReference type="Pfam" id="PF03167">
    <property type="entry name" value="UDG"/>
    <property type="match status" value="1"/>
</dbReference>
<keyword evidence="7 8" id="KW-0234">DNA repair</keyword>
<proteinExistence type="inferred from homology"/>
<keyword evidence="8" id="KW-0963">Cytoplasm</keyword>
<dbReference type="NCBIfam" id="NF003591">
    <property type="entry name" value="PRK05254.1-4"/>
    <property type="match status" value="1"/>
</dbReference>
<dbReference type="CDD" id="cd10027">
    <property type="entry name" value="UDG-F1-like"/>
    <property type="match status" value="1"/>
</dbReference>
<dbReference type="Proteomes" id="UP000326678">
    <property type="component" value="Chromosome pGXM01"/>
</dbReference>
<dbReference type="AlphaFoldDB" id="A0A5P8WHQ9"/>
<dbReference type="SUPFAM" id="SSF52141">
    <property type="entry name" value="Uracil-DNA glycosylase-like"/>
    <property type="match status" value="1"/>
</dbReference>
<keyword evidence="13" id="KW-1185">Reference proteome</keyword>
<dbReference type="PANTHER" id="PTHR11264">
    <property type="entry name" value="URACIL-DNA GLYCOSYLASE"/>
    <property type="match status" value="1"/>
</dbReference>
<evidence type="ECO:0000256" key="10">
    <source>
        <dbReference type="RuleBase" id="RU003780"/>
    </source>
</evidence>
<dbReference type="FunFam" id="3.40.470.10:FF:000001">
    <property type="entry name" value="Uracil-DNA glycosylase"/>
    <property type="match status" value="1"/>
</dbReference>
<feature type="domain" description="Uracil-DNA glycosylase-like" evidence="11">
    <location>
        <begin position="51"/>
        <end position="211"/>
    </location>
</feature>
<organism evidence="12 13">
    <name type="scientific">Nostoc sphaeroides CCNUC1</name>
    <dbReference type="NCBI Taxonomy" id="2653204"/>
    <lineage>
        <taxon>Bacteria</taxon>
        <taxon>Bacillati</taxon>
        <taxon>Cyanobacteriota</taxon>
        <taxon>Cyanophyceae</taxon>
        <taxon>Nostocales</taxon>
        <taxon>Nostocaceae</taxon>
        <taxon>Nostoc</taxon>
    </lineage>
</organism>
<evidence type="ECO:0000256" key="1">
    <source>
        <dbReference type="ARBA" id="ARBA00001400"/>
    </source>
</evidence>
<evidence type="ECO:0000256" key="2">
    <source>
        <dbReference type="ARBA" id="ARBA00002631"/>
    </source>
</evidence>
<dbReference type="NCBIfam" id="NF003588">
    <property type="entry name" value="PRK05254.1-1"/>
    <property type="match status" value="1"/>
</dbReference>
<dbReference type="Gene3D" id="3.40.470.10">
    <property type="entry name" value="Uracil-DNA glycosylase-like domain"/>
    <property type="match status" value="1"/>
</dbReference>
<evidence type="ECO:0000256" key="4">
    <source>
        <dbReference type="ARBA" id="ARBA00012030"/>
    </source>
</evidence>
<evidence type="ECO:0000313" key="13">
    <source>
        <dbReference type="Proteomes" id="UP000326678"/>
    </source>
</evidence>
<evidence type="ECO:0000256" key="9">
    <source>
        <dbReference type="PROSITE-ProRule" id="PRU10072"/>
    </source>
</evidence>
<dbReference type="EMBL" id="CP045228">
    <property type="protein sequence ID" value="QFS52244.1"/>
    <property type="molecule type" value="Genomic_DNA"/>
</dbReference>
<comment type="similarity">
    <text evidence="3 8 10">Belongs to the uracil-DNA glycosylase (UDG) superfamily. UNG family.</text>
</comment>
<dbReference type="InterPro" id="IPR036895">
    <property type="entry name" value="Uracil-DNA_glycosylase-like_sf"/>
</dbReference>
<dbReference type="HAMAP" id="MF_00148">
    <property type="entry name" value="UDG"/>
    <property type="match status" value="1"/>
</dbReference>
<keyword evidence="6 8" id="KW-0378">Hydrolase</keyword>
<evidence type="ECO:0000256" key="6">
    <source>
        <dbReference type="ARBA" id="ARBA00022801"/>
    </source>
</evidence>
<dbReference type="RefSeq" id="WP_152592523.1">
    <property type="nucleotide sequence ID" value="NZ_CP045228.1"/>
</dbReference>
<dbReference type="NCBIfam" id="NF003592">
    <property type="entry name" value="PRK05254.1-5"/>
    <property type="match status" value="1"/>
</dbReference>
<evidence type="ECO:0000256" key="7">
    <source>
        <dbReference type="ARBA" id="ARBA00023204"/>
    </source>
</evidence>
<evidence type="ECO:0000256" key="8">
    <source>
        <dbReference type="HAMAP-Rule" id="MF_00148"/>
    </source>
</evidence>
<dbReference type="GO" id="GO:0097510">
    <property type="term" value="P:base-excision repair, AP site formation via deaminated base removal"/>
    <property type="evidence" value="ECO:0007669"/>
    <property type="project" value="TreeGrafter"/>
</dbReference>
<gene>
    <name evidence="8" type="primary">ung</name>
    <name evidence="12" type="ORF">GXM_09738</name>
</gene>
<evidence type="ECO:0000256" key="3">
    <source>
        <dbReference type="ARBA" id="ARBA00008184"/>
    </source>
</evidence>
<keyword evidence="5 8" id="KW-0227">DNA damage</keyword>
<comment type="catalytic activity">
    <reaction evidence="1 8 10">
        <text>Hydrolyzes single-stranded DNA or mismatched double-stranded DNA and polynucleotides, releasing free uracil.</text>
        <dbReference type="EC" id="3.2.2.27"/>
    </reaction>
</comment>
<dbReference type="SMART" id="SM00987">
    <property type="entry name" value="UreE_C"/>
    <property type="match status" value="1"/>
</dbReference>
<dbReference type="NCBIfam" id="NF003589">
    <property type="entry name" value="PRK05254.1-2"/>
    <property type="match status" value="1"/>
</dbReference>
<dbReference type="EC" id="3.2.2.27" evidence="4 8"/>
<feature type="active site" description="Proton acceptor" evidence="8 9">
    <location>
        <position position="66"/>
    </location>
</feature>
<evidence type="ECO:0000259" key="11">
    <source>
        <dbReference type="SMART" id="SM00986"/>
    </source>
</evidence>
<dbReference type="InterPro" id="IPR002043">
    <property type="entry name" value="UDG_fam1"/>
</dbReference>
<dbReference type="NCBIfam" id="TIGR00628">
    <property type="entry name" value="ung"/>
    <property type="match status" value="1"/>
</dbReference>
<dbReference type="GO" id="GO:0004844">
    <property type="term" value="F:uracil DNA N-glycosylase activity"/>
    <property type="evidence" value="ECO:0007669"/>
    <property type="project" value="UniProtKB-UniRule"/>
</dbReference>
<evidence type="ECO:0000313" key="12">
    <source>
        <dbReference type="EMBL" id="QFS52244.1"/>
    </source>
</evidence>
<dbReference type="PANTHER" id="PTHR11264:SF0">
    <property type="entry name" value="URACIL-DNA GLYCOSYLASE"/>
    <property type="match status" value="1"/>
</dbReference>
<dbReference type="PROSITE" id="PS00130">
    <property type="entry name" value="U_DNA_GLYCOSYLASE"/>
    <property type="match status" value="1"/>
</dbReference>
<accession>A0A5P8WHQ9</accession>
<dbReference type="GO" id="GO:0005737">
    <property type="term" value="C:cytoplasm"/>
    <property type="evidence" value="ECO:0007669"/>
    <property type="project" value="UniProtKB-SubCell"/>
</dbReference>
<evidence type="ECO:0000256" key="5">
    <source>
        <dbReference type="ARBA" id="ARBA00022763"/>
    </source>
</evidence>
<comment type="subcellular location">
    <subcellularLocation>
        <location evidence="8">Cytoplasm</location>
    </subcellularLocation>
</comment>
<name>A0A5P8WHQ9_9NOSO</name>
<comment type="function">
    <text evidence="2 8 10">Excises uracil residues from the DNA which can arise as a result of misincorporation of dUMP residues by DNA polymerase or due to deamination of cytosine.</text>
</comment>
<sequence>MINLQFPNDWQKVLAEEFKQPYFTKLQYFLVSERLSYTIYPAKEETFSAFELTPYDQVKVVLLGQDPYHNENQADGLCFSVRPGIKPPPSLGNIFKELKQDIGFETPNNGYLVTWAKQGILLLNTVLSVRAGMANSHKNKGWETFTDVVISKISQKPAPVIFVLWGKDAQKKLKLIDTNKNIIIQSAHPSPLSAHNGFFGSKPFSAINSALISYGQSEINWQIPNI</sequence>
<dbReference type="InterPro" id="IPR005122">
    <property type="entry name" value="Uracil-DNA_glycosylase-like"/>
</dbReference>
<protein>
    <recommendedName>
        <fullName evidence="4 8">Uracil-DNA glycosylase</fullName>
        <shortName evidence="8">UDG</shortName>
        <ecNumber evidence="4 8">3.2.2.27</ecNumber>
    </recommendedName>
</protein>
<dbReference type="KEGG" id="nsh:GXM_09738"/>